<evidence type="ECO:0000313" key="9">
    <source>
        <dbReference type="Proteomes" id="UP001310692"/>
    </source>
</evidence>
<keyword evidence="9" id="KW-1185">Reference proteome</keyword>
<gene>
    <name evidence="6 8" type="primary">secB</name>
    <name evidence="8" type="ORF">V0U35_01715</name>
</gene>
<dbReference type="PANTHER" id="PTHR36918:SF1">
    <property type="entry name" value="PROTEIN-EXPORT PROTEIN SECB"/>
    <property type="match status" value="1"/>
</dbReference>
<evidence type="ECO:0000256" key="1">
    <source>
        <dbReference type="ARBA" id="ARBA00009990"/>
    </source>
</evidence>
<protein>
    <recommendedName>
        <fullName evidence="6">Protein-export protein SecB</fullName>
    </recommendedName>
</protein>
<comment type="subunit">
    <text evidence="6">Homotetramer, a dimer of dimers. One homotetramer interacts with 1 SecA dimer.</text>
</comment>
<evidence type="ECO:0000256" key="6">
    <source>
        <dbReference type="HAMAP-Rule" id="MF_00821"/>
    </source>
</evidence>
<evidence type="ECO:0000256" key="5">
    <source>
        <dbReference type="ARBA" id="ARBA00023186"/>
    </source>
</evidence>
<dbReference type="SUPFAM" id="SSF54611">
    <property type="entry name" value="SecB-like"/>
    <property type="match status" value="1"/>
</dbReference>
<evidence type="ECO:0000256" key="3">
    <source>
        <dbReference type="ARBA" id="ARBA00022927"/>
    </source>
</evidence>
<feature type="compositionally biased region" description="Low complexity" evidence="7">
    <location>
        <begin position="154"/>
        <end position="164"/>
    </location>
</feature>
<keyword evidence="5 6" id="KW-0143">Chaperone</keyword>
<feature type="region of interest" description="Disordered" evidence="7">
    <location>
        <begin position="152"/>
        <end position="171"/>
    </location>
</feature>
<accession>A0ABU7LV66</accession>
<dbReference type="Proteomes" id="UP001310692">
    <property type="component" value="Unassembled WGS sequence"/>
</dbReference>
<proteinExistence type="inferred from homology"/>
<dbReference type="InterPro" id="IPR003708">
    <property type="entry name" value="SecB"/>
</dbReference>
<dbReference type="PANTHER" id="PTHR36918">
    <property type="match status" value="1"/>
</dbReference>
<dbReference type="NCBIfam" id="TIGR00809">
    <property type="entry name" value="secB"/>
    <property type="match status" value="1"/>
</dbReference>
<evidence type="ECO:0000313" key="8">
    <source>
        <dbReference type="EMBL" id="MEE2565381.1"/>
    </source>
</evidence>
<keyword evidence="3 6" id="KW-0653">Protein transport</keyword>
<dbReference type="NCBIfam" id="NF004392">
    <property type="entry name" value="PRK05751.1-3"/>
    <property type="match status" value="1"/>
</dbReference>
<comment type="similarity">
    <text evidence="1 6">Belongs to the SecB family.</text>
</comment>
<dbReference type="HAMAP" id="MF_00821">
    <property type="entry name" value="SecB"/>
    <property type="match status" value="1"/>
</dbReference>
<dbReference type="Gene3D" id="3.10.420.10">
    <property type="entry name" value="SecB-like"/>
    <property type="match status" value="1"/>
</dbReference>
<evidence type="ECO:0000256" key="7">
    <source>
        <dbReference type="SAM" id="MobiDB-lite"/>
    </source>
</evidence>
<organism evidence="8 9">
    <name type="scientific">Hyphobacterium marinum</name>
    <dbReference type="NCBI Taxonomy" id="3116574"/>
    <lineage>
        <taxon>Bacteria</taxon>
        <taxon>Pseudomonadati</taxon>
        <taxon>Pseudomonadota</taxon>
        <taxon>Alphaproteobacteria</taxon>
        <taxon>Maricaulales</taxon>
        <taxon>Maricaulaceae</taxon>
        <taxon>Hyphobacterium</taxon>
    </lineage>
</organism>
<dbReference type="PRINTS" id="PR01594">
    <property type="entry name" value="SECBCHAPRONE"/>
</dbReference>
<comment type="function">
    <text evidence="6">One of the proteins required for the normal export of preproteins out of the cell cytoplasm. It is a molecular chaperone that binds to a subset of precursor proteins, maintaining them in a translocation-competent state. It also specifically binds to its receptor SecA.</text>
</comment>
<reference evidence="8 9" key="1">
    <citation type="submission" date="2024-01" db="EMBL/GenBank/DDBJ databases">
        <title>Hyphobacterium bacterium isolated from marine sediment.</title>
        <authorList>
            <person name="Zhao S."/>
        </authorList>
    </citation>
    <scope>NUCLEOTIDE SEQUENCE [LARGE SCALE GENOMIC DNA]</scope>
    <source>
        <strain evidence="8 9">Y60-23</strain>
    </source>
</reference>
<name>A0ABU7LV66_9PROT</name>
<keyword evidence="6" id="KW-0963">Cytoplasm</keyword>
<evidence type="ECO:0000256" key="4">
    <source>
        <dbReference type="ARBA" id="ARBA00023010"/>
    </source>
</evidence>
<dbReference type="InterPro" id="IPR035958">
    <property type="entry name" value="SecB-like_sf"/>
</dbReference>
<keyword evidence="2 6" id="KW-0813">Transport</keyword>
<dbReference type="Pfam" id="PF02556">
    <property type="entry name" value="SecB"/>
    <property type="match status" value="1"/>
</dbReference>
<dbReference type="EMBL" id="JAZDRO010000001">
    <property type="protein sequence ID" value="MEE2565381.1"/>
    <property type="molecule type" value="Genomic_DNA"/>
</dbReference>
<comment type="caution">
    <text evidence="8">The sequence shown here is derived from an EMBL/GenBank/DDBJ whole genome shotgun (WGS) entry which is preliminary data.</text>
</comment>
<comment type="subcellular location">
    <subcellularLocation>
        <location evidence="6">Cytoplasm</location>
    </subcellularLocation>
</comment>
<sequence length="171" mass="18462">MADTPAGSGAANPANPPQMRVLTQYVKDLSFENPGAPESLRGGEAPQIDLGIDVAGRSAGGDAYEVMIKINANAKRGEDTLFIVELEYAGLFELRNFDDRSREPMLLIECPRLLFPFAQRVLADATRDGGFMPLMLQPVDFAGLYRQQVEKRAQGQAQAPAAGAEDAPKPN</sequence>
<keyword evidence="4 6" id="KW-0811">Translocation</keyword>
<dbReference type="RefSeq" id="WP_330194917.1">
    <property type="nucleotide sequence ID" value="NZ_JAZDRO010000001.1"/>
</dbReference>
<evidence type="ECO:0000256" key="2">
    <source>
        <dbReference type="ARBA" id="ARBA00022448"/>
    </source>
</evidence>